<dbReference type="PANTHER" id="PTHR47485:SF1">
    <property type="entry name" value="THYLAKOID LUMENAL 17.4 KDA PROTEIN, CHLOROPLASTIC"/>
    <property type="match status" value="1"/>
</dbReference>
<feature type="domain" description="NACHT N-terminal Helical" evidence="3">
    <location>
        <begin position="20"/>
        <end position="220"/>
    </location>
</feature>
<organism evidence="4 5">
    <name type="scientific">Paenibacillus chondroitinus</name>
    <dbReference type="NCBI Taxonomy" id="59842"/>
    <lineage>
        <taxon>Bacteria</taxon>
        <taxon>Bacillati</taxon>
        <taxon>Bacillota</taxon>
        <taxon>Bacilli</taxon>
        <taxon>Bacillales</taxon>
        <taxon>Paenibacillaceae</taxon>
        <taxon>Paenibacillus</taxon>
    </lineage>
</organism>
<dbReference type="Pfam" id="PF00004">
    <property type="entry name" value="AAA"/>
    <property type="match status" value="1"/>
</dbReference>
<evidence type="ECO:0000256" key="1">
    <source>
        <dbReference type="ARBA" id="ARBA00022737"/>
    </source>
</evidence>
<dbReference type="Gene3D" id="3.40.50.300">
    <property type="entry name" value="P-loop containing nucleotide triphosphate hydrolases"/>
    <property type="match status" value="1"/>
</dbReference>
<proteinExistence type="predicted"/>
<evidence type="ECO:0000313" key="4">
    <source>
        <dbReference type="EMBL" id="MEB4793179.1"/>
    </source>
</evidence>
<name>A0ABU6D632_9BACL</name>
<keyword evidence="1" id="KW-0677">Repeat</keyword>
<reference evidence="4 5" key="1">
    <citation type="submission" date="2023-03" db="EMBL/GenBank/DDBJ databases">
        <title>Bacillus Genome Sequencing.</title>
        <authorList>
            <person name="Dunlap C."/>
        </authorList>
    </citation>
    <scope>NUCLEOTIDE SEQUENCE [LARGE SCALE GENOMIC DNA]</scope>
    <source>
        <strain evidence="4 5">NRS-1351</strain>
    </source>
</reference>
<dbReference type="InterPro" id="IPR054568">
    <property type="entry name" value="NNH3"/>
</dbReference>
<dbReference type="Gene3D" id="2.160.20.80">
    <property type="entry name" value="E3 ubiquitin-protein ligase SopA"/>
    <property type="match status" value="2"/>
</dbReference>
<dbReference type="Pfam" id="PF00805">
    <property type="entry name" value="Pentapeptide"/>
    <property type="match status" value="3"/>
</dbReference>
<dbReference type="InterPro" id="IPR001646">
    <property type="entry name" value="5peptide_repeat"/>
</dbReference>
<dbReference type="Pfam" id="PF22735">
    <property type="entry name" value="NNH3"/>
    <property type="match status" value="1"/>
</dbReference>
<evidence type="ECO:0000313" key="5">
    <source>
        <dbReference type="Proteomes" id="UP001355653"/>
    </source>
</evidence>
<evidence type="ECO:0000259" key="2">
    <source>
        <dbReference type="Pfam" id="PF00004"/>
    </source>
</evidence>
<dbReference type="Proteomes" id="UP001355653">
    <property type="component" value="Unassembled WGS sequence"/>
</dbReference>
<dbReference type="InterPro" id="IPR027417">
    <property type="entry name" value="P-loop_NTPase"/>
</dbReference>
<protein>
    <submittedName>
        <fullName evidence="4">Pentapeptide repeat-containing protein</fullName>
    </submittedName>
</protein>
<accession>A0ABU6D632</accession>
<comment type="caution">
    <text evidence="4">The sequence shown here is derived from an EMBL/GenBank/DDBJ whole genome shotgun (WGS) entry which is preliminary data.</text>
</comment>
<dbReference type="PANTHER" id="PTHR47485">
    <property type="entry name" value="THYLAKOID LUMENAL 17.4 KDA PROTEIN, CHLOROPLASTIC"/>
    <property type="match status" value="1"/>
</dbReference>
<keyword evidence="5" id="KW-1185">Reference proteome</keyword>
<dbReference type="EMBL" id="JAROBY010000008">
    <property type="protein sequence ID" value="MEB4793179.1"/>
    <property type="molecule type" value="Genomic_DNA"/>
</dbReference>
<dbReference type="SUPFAM" id="SSF141571">
    <property type="entry name" value="Pentapeptide repeat-like"/>
    <property type="match status" value="2"/>
</dbReference>
<dbReference type="InterPro" id="IPR003959">
    <property type="entry name" value="ATPase_AAA_core"/>
</dbReference>
<dbReference type="RefSeq" id="WP_127452303.1">
    <property type="nucleotide sequence ID" value="NZ_JAROBY010000008.1"/>
</dbReference>
<sequence length="987" mass="113106">MNYNNNELTITKPISVWNRPLNVDFKELFKSLGKAALSGAFGNWSEVANNSYESLCALGLEKDPGQIAWLLIFKSSTQAIYKLVGECSELLKFEEENQNTIFQEIETSLEGLEFTIDVNFFNKPKDLLILEKMKLPLSSFLLQCGLTEIETKSLVNRFPSYFVFALNEQWRKDSKEYEPIKAYFDTPFTKATEREKSWARYFSYLKLQVNQRMFDETFSLKEVYVPLRAYYEEKIMDDSHDMFESSETTIKNNKNNKNNKDNIVIDLEFELERWIESSDKRDAIRVISGGPGSGKSSFAKIFAANLVDKLQFPILFIPLHLFELNEDLINAVGRFVKYDNLLDSNPIDPDNGEQRLLVFFDGLDELSKQGQVSAEIAKHFVEELQRKVDRLNYNELRIQVILTGREISVQPSKMIFRNKKQILNLLPFYLNEEERKKYTDEEDLLEVDQRDIWWNLYGKASGRSYSSLPSELSGDNLEEITSQPLLNYLVALSFDRKKVDFAKENNLNAIYYDLLIAVYERGWANNKHPSIKDVSRDQFIRILEEIAVSVWQCDGRTTTVAEIEKSCSSSGLSWVLNRFQEGASKGVTRLLTAFYFRQSGYSNSGEHTFEFTHKSFGEYLTARRLVASVKLVNKMIKKRTTDPDQAWDERKALEFLISLCGQSEIDIYLFKFISNEIGNSSANELKELQKTLILLINFVLRTGMPIERISPRPAYAVEKVWSKNTEKALIYFLGAVALRTEKHSKIDWPTSTTFGTWLRTLVDQRKGPRNPFIMKTFIRMDLEKCDLDIGDLYETMFWHCIFDNGSLQYANLINANLTGCSFKKTLFDYSEISGAQMEYTDLRDASLRKITARSTNLKGAMLQNTIIAGASFVGADLTEANLVKATSFYKYRDINEPAKFTLAQLTNANLANSKLKGANFSKANLTNANFKGSDLTDANFRNSNVTNTNFENAKITGAKFIGSYCTIGEEEESDFDLVMDEVAVAIE</sequence>
<dbReference type="SUPFAM" id="SSF52540">
    <property type="entry name" value="P-loop containing nucleoside triphosphate hydrolases"/>
    <property type="match status" value="1"/>
</dbReference>
<evidence type="ECO:0000259" key="3">
    <source>
        <dbReference type="Pfam" id="PF22735"/>
    </source>
</evidence>
<gene>
    <name evidence="4" type="ORF">P5G65_04675</name>
</gene>
<feature type="domain" description="ATPase AAA-type core" evidence="2">
    <location>
        <begin position="287"/>
        <end position="415"/>
    </location>
</feature>